<dbReference type="Pfam" id="PF03413">
    <property type="entry name" value="PepSY"/>
    <property type="match status" value="1"/>
</dbReference>
<feature type="compositionally biased region" description="Polar residues" evidence="1">
    <location>
        <begin position="54"/>
        <end position="70"/>
    </location>
</feature>
<proteinExistence type="predicted"/>
<evidence type="ECO:0000259" key="3">
    <source>
        <dbReference type="Pfam" id="PF03413"/>
    </source>
</evidence>
<evidence type="ECO:0000313" key="4">
    <source>
        <dbReference type="EMBL" id="CAB4879353.1"/>
    </source>
</evidence>
<gene>
    <name evidence="4" type="ORF">UFOPK3401_01303</name>
</gene>
<protein>
    <submittedName>
        <fullName evidence="4">Unannotated protein</fullName>
    </submittedName>
</protein>
<organism evidence="4">
    <name type="scientific">freshwater metagenome</name>
    <dbReference type="NCBI Taxonomy" id="449393"/>
    <lineage>
        <taxon>unclassified sequences</taxon>
        <taxon>metagenomes</taxon>
        <taxon>ecological metagenomes</taxon>
    </lineage>
</organism>
<reference evidence="4" key="1">
    <citation type="submission" date="2020-05" db="EMBL/GenBank/DDBJ databases">
        <authorList>
            <person name="Chiriac C."/>
            <person name="Salcher M."/>
            <person name="Ghai R."/>
            <person name="Kavagutti S V."/>
        </authorList>
    </citation>
    <scope>NUCLEOTIDE SEQUENCE</scope>
</reference>
<keyword evidence="2" id="KW-1133">Transmembrane helix</keyword>
<keyword evidence="2" id="KW-0812">Transmembrane</keyword>
<evidence type="ECO:0000256" key="1">
    <source>
        <dbReference type="SAM" id="MobiDB-lite"/>
    </source>
</evidence>
<dbReference type="Gene3D" id="3.10.450.40">
    <property type="match status" value="1"/>
</dbReference>
<dbReference type="AlphaFoldDB" id="A0A6J7EIC9"/>
<feature type="region of interest" description="Disordered" evidence="1">
    <location>
        <begin position="54"/>
        <end position="118"/>
    </location>
</feature>
<accession>A0A6J7EIC9</accession>
<sequence>MLALFNQVVALGVVMKRGSGWGIALPVVTILGVIALGTASAAVVNAKSPHRIQYSPSSRLASHSAQPTTDSAKDEATELRGTVSPEPTETSENSAEPTHTPNVRQTQSPESSHTPTVTAVSRDQAIAIAKAKYPAGVLQEAHLQRYHKALTWKVVLRGDRGAHAFIWIDATTGSIVHERYVTPPAERATPTPDPQREHLEPTHTPNHP</sequence>
<dbReference type="EMBL" id="CAFBLM010000073">
    <property type="protein sequence ID" value="CAB4879353.1"/>
    <property type="molecule type" value="Genomic_DNA"/>
</dbReference>
<feature type="transmembrane region" description="Helical" evidence="2">
    <location>
        <begin position="20"/>
        <end position="44"/>
    </location>
</feature>
<feature type="region of interest" description="Disordered" evidence="1">
    <location>
        <begin position="184"/>
        <end position="208"/>
    </location>
</feature>
<dbReference type="InterPro" id="IPR025711">
    <property type="entry name" value="PepSY"/>
</dbReference>
<feature type="domain" description="PepSY" evidence="3">
    <location>
        <begin position="120"/>
        <end position="175"/>
    </location>
</feature>
<feature type="compositionally biased region" description="Polar residues" evidence="1">
    <location>
        <begin position="85"/>
        <end position="118"/>
    </location>
</feature>
<keyword evidence="2" id="KW-0472">Membrane</keyword>
<evidence type="ECO:0000256" key="2">
    <source>
        <dbReference type="SAM" id="Phobius"/>
    </source>
</evidence>
<name>A0A6J7EIC9_9ZZZZ</name>